<dbReference type="OrthoDB" id="9151668at2"/>
<dbReference type="RefSeq" id="WP_110400251.1">
    <property type="nucleotide sequence ID" value="NZ_QJJS01000005.1"/>
</dbReference>
<sequence length="223" mass="23660">MPTRHPPGPQRPHGFTLIEVMVALFIFAVMSGMAWQGIASVMRTRDVAQARTDGLMRLQTVMAQWEADLKGLADSGVVPGLDFEGPLVRLTRRQADGVQVVVWTLRSDGLHRWTAPAVTTSAALQEAWLRSLQLVGNDPADVLVMPGVQGWQLYTMHGSDTTWSNAQSSGDVMASATPASGGAGSGSSGGSGTRREALPKGVRLVVEPAGGGTITRDLRLVHP</sequence>
<reference evidence="10 11" key="1">
    <citation type="submission" date="2018-05" db="EMBL/GenBank/DDBJ databases">
        <title>Genomic Encyclopedia of Type Strains, Phase IV (KMG-IV): sequencing the most valuable type-strain genomes for metagenomic binning, comparative biology and taxonomic classification.</title>
        <authorList>
            <person name="Goeker M."/>
        </authorList>
    </citation>
    <scope>NUCLEOTIDE SEQUENCE [LARGE SCALE GENOMIC DNA]</scope>
    <source>
        <strain evidence="10 11">DSM 566</strain>
    </source>
</reference>
<proteinExistence type="predicted"/>
<evidence type="ECO:0000256" key="6">
    <source>
        <dbReference type="ARBA" id="ARBA00022989"/>
    </source>
</evidence>
<evidence type="ECO:0000256" key="4">
    <source>
        <dbReference type="ARBA" id="ARBA00022519"/>
    </source>
</evidence>
<dbReference type="Proteomes" id="UP000247811">
    <property type="component" value="Unassembled WGS sequence"/>
</dbReference>
<evidence type="ECO:0000256" key="2">
    <source>
        <dbReference type="ARBA" id="ARBA00022475"/>
    </source>
</evidence>
<protein>
    <submittedName>
        <fullName evidence="10">Type II secretion system protein J (GspJ)</fullName>
    </submittedName>
</protein>
<feature type="compositionally biased region" description="Gly residues" evidence="8">
    <location>
        <begin position="181"/>
        <end position="192"/>
    </location>
</feature>
<keyword evidence="11" id="KW-1185">Reference proteome</keyword>
<dbReference type="NCBIfam" id="TIGR02532">
    <property type="entry name" value="IV_pilin_GFxxxE"/>
    <property type="match status" value="1"/>
</dbReference>
<dbReference type="InterPro" id="IPR051621">
    <property type="entry name" value="T2SS_protein_J"/>
</dbReference>
<feature type="transmembrane region" description="Helical" evidence="9">
    <location>
        <begin position="15"/>
        <end position="35"/>
    </location>
</feature>
<dbReference type="GO" id="GO:0005886">
    <property type="term" value="C:plasma membrane"/>
    <property type="evidence" value="ECO:0007669"/>
    <property type="project" value="UniProtKB-SubCell"/>
</dbReference>
<evidence type="ECO:0000313" key="11">
    <source>
        <dbReference type="Proteomes" id="UP000247811"/>
    </source>
</evidence>
<dbReference type="AlphaFoldDB" id="A0A318H231"/>
<comment type="caution">
    <text evidence="10">The sequence shown here is derived from an EMBL/GenBank/DDBJ whole genome shotgun (WGS) entry which is preliminary data.</text>
</comment>
<name>A0A318H231_9BURK</name>
<dbReference type="SUPFAM" id="SSF54523">
    <property type="entry name" value="Pili subunits"/>
    <property type="match status" value="2"/>
</dbReference>
<dbReference type="PANTHER" id="PTHR39583">
    <property type="entry name" value="TYPE II SECRETION SYSTEM PROTEIN J-RELATED"/>
    <property type="match status" value="1"/>
</dbReference>
<evidence type="ECO:0000313" key="10">
    <source>
        <dbReference type="EMBL" id="PXW97108.1"/>
    </source>
</evidence>
<dbReference type="InterPro" id="IPR045584">
    <property type="entry name" value="Pilin-like"/>
</dbReference>
<accession>A0A318H231</accession>
<keyword evidence="6 9" id="KW-1133">Transmembrane helix</keyword>
<dbReference type="Pfam" id="PF07963">
    <property type="entry name" value="N_methyl"/>
    <property type="match status" value="1"/>
</dbReference>
<feature type="region of interest" description="Disordered" evidence="8">
    <location>
        <begin position="165"/>
        <end position="200"/>
    </location>
</feature>
<dbReference type="PROSITE" id="PS00409">
    <property type="entry name" value="PROKAR_NTER_METHYL"/>
    <property type="match status" value="1"/>
</dbReference>
<evidence type="ECO:0000256" key="1">
    <source>
        <dbReference type="ARBA" id="ARBA00004377"/>
    </source>
</evidence>
<dbReference type="EMBL" id="QJJS01000005">
    <property type="protein sequence ID" value="PXW97108.1"/>
    <property type="molecule type" value="Genomic_DNA"/>
</dbReference>
<dbReference type="InterPro" id="IPR012902">
    <property type="entry name" value="N_methyl_site"/>
</dbReference>
<keyword evidence="4" id="KW-0997">Cell inner membrane</keyword>
<keyword evidence="5 9" id="KW-0812">Transmembrane</keyword>
<evidence type="ECO:0000256" key="8">
    <source>
        <dbReference type="SAM" id="MobiDB-lite"/>
    </source>
</evidence>
<gene>
    <name evidence="10" type="ORF">C7444_105208</name>
</gene>
<keyword evidence="2" id="KW-1003">Cell membrane</keyword>
<dbReference type="PANTHER" id="PTHR39583:SF2">
    <property type="entry name" value="TYPE II SECRETION SYSTEM PROTEIN J"/>
    <property type="match status" value="1"/>
</dbReference>
<comment type="subcellular location">
    <subcellularLocation>
        <location evidence="1">Cell inner membrane</location>
        <topology evidence="1">Single-pass membrane protein</topology>
    </subcellularLocation>
</comment>
<evidence type="ECO:0000256" key="5">
    <source>
        <dbReference type="ARBA" id="ARBA00022692"/>
    </source>
</evidence>
<keyword evidence="3" id="KW-0488">Methylation</keyword>
<evidence type="ECO:0000256" key="9">
    <source>
        <dbReference type="SAM" id="Phobius"/>
    </source>
</evidence>
<keyword evidence="7 9" id="KW-0472">Membrane</keyword>
<evidence type="ECO:0000256" key="7">
    <source>
        <dbReference type="ARBA" id="ARBA00023136"/>
    </source>
</evidence>
<organism evidence="10 11">
    <name type="scientific">Sphaerotilus hippei</name>
    <dbReference type="NCBI Taxonomy" id="744406"/>
    <lineage>
        <taxon>Bacteria</taxon>
        <taxon>Pseudomonadati</taxon>
        <taxon>Pseudomonadota</taxon>
        <taxon>Betaproteobacteria</taxon>
        <taxon>Burkholderiales</taxon>
        <taxon>Sphaerotilaceae</taxon>
        <taxon>Sphaerotilus</taxon>
    </lineage>
</organism>
<evidence type="ECO:0000256" key="3">
    <source>
        <dbReference type="ARBA" id="ARBA00022481"/>
    </source>
</evidence>